<evidence type="ECO:0000313" key="2">
    <source>
        <dbReference type="Proteomes" id="UP000515121"/>
    </source>
</evidence>
<dbReference type="InterPro" id="IPR000916">
    <property type="entry name" value="Bet_v_I/MLP"/>
</dbReference>
<dbReference type="InterPro" id="IPR051761">
    <property type="entry name" value="MLP-like_ligand-binding"/>
</dbReference>
<evidence type="ECO:0000259" key="1">
    <source>
        <dbReference type="SMART" id="SM01037"/>
    </source>
</evidence>
<evidence type="ECO:0000313" key="3">
    <source>
        <dbReference type="RefSeq" id="XP_022726601.1"/>
    </source>
</evidence>
<dbReference type="InterPro" id="IPR023393">
    <property type="entry name" value="START-like_dom_sf"/>
</dbReference>
<keyword evidence="2" id="KW-1185">Reference proteome</keyword>
<gene>
    <name evidence="3" type="primary">LOC111282670</name>
</gene>
<organism evidence="2 3">
    <name type="scientific">Durio zibethinus</name>
    <name type="common">Durian</name>
    <dbReference type="NCBI Taxonomy" id="66656"/>
    <lineage>
        <taxon>Eukaryota</taxon>
        <taxon>Viridiplantae</taxon>
        <taxon>Streptophyta</taxon>
        <taxon>Embryophyta</taxon>
        <taxon>Tracheophyta</taxon>
        <taxon>Spermatophyta</taxon>
        <taxon>Magnoliopsida</taxon>
        <taxon>eudicotyledons</taxon>
        <taxon>Gunneridae</taxon>
        <taxon>Pentapetalae</taxon>
        <taxon>rosids</taxon>
        <taxon>malvids</taxon>
        <taxon>Malvales</taxon>
        <taxon>Malvaceae</taxon>
        <taxon>Helicteroideae</taxon>
        <taxon>Durio</taxon>
    </lineage>
</organism>
<dbReference type="OrthoDB" id="1858121at2759"/>
<dbReference type="RefSeq" id="XP_022726601.1">
    <property type="nucleotide sequence ID" value="XM_022870866.1"/>
</dbReference>
<sequence length="154" mass="17254">MALTGKLEIDVEIKAPPDKFHDMFCNRPHHSQHACNDKIKGCDLHDGDWGTVGSVIFWSYVRDGKAKTLKEVVEAIDSEKNSITFRVLEGDVMKDFKSYVITIQASPKSGGEGSIVHWTMEYEKQHEGIAHPEDALQFAVEISKDIDSHLTQGN</sequence>
<feature type="domain" description="Bet v I/Major latex protein" evidence="1">
    <location>
        <begin position="2"/>
        <end position="153"/>
    </location>
</feature>
<accession>A0A6P5XFC1</accession>
<dbReference type="AlphaFoldDB" id="A0A6P5XFC1"/>
<dbReference type="CDD" id="cd07816">
    <property type="entry name" value="Bet_v1-like"/>
    <property type="match status" value="1"/>
</dbReference>
<reference evidence="3" key="1">
    <citation type="submission" date="2025-08" db="UniProtKB">
        <authorList>
            <consortium name="RefSeq"/>
        </authorList>
    </citation>
    <scope>IDENTIFICATION</scope>
    <source>
        <tissue evidence="3">Fruit stalk</tissue>
    </source>
</reference>
<dbReference type="SUPFAM" id="SSF55961">
    <property type="entry name" value="Bet v1-like"/>
    <property type="match status" value="1"/>
</dbReference>
<name>A0A6P5XFC1_DURZI</name>
<dbReference type="GO" id="GO:0006952">
    <property type="term" value="P:defense response"/>
    <property type="evidence" value="ECO:0007669"/>
    <property type="project" value="InterPro"/>
</dbReference>
<dbReference type="GeneID" id="111282670"/>
<protein>
    <submittedName>
        <fullName evidence="3">MLP-like protein 31</fullName>
    </submittedName>
</protein>
<dbReference type="KEGG" id="dzi:111282670"/>
<dbReference type="SMART" id="SM01037">
    <property type="entry name" value="Bet_v_1"/>
    <property type="match status" value="1"/>
</dbReference>
<dbReference type="PANTHER" id="PTHR31907">
    <property type="entry name" value="MLP-LIKE PROTEIN 423"/>
    <property type="match status" value="1"/>
</dbReference>
<proteinExistence type="predicted"/>
<dbReference type="Pfam" id="PF00407">
    <property type="entry name" value="Bet_v_1"/>
    <property type="match status" value="1"/>
</dbReference>
<dbReference type="Proteomes" id="UP000515121">
    <property type="component" value="Unplaced"/>
</dbReference>
<dbReference type="Gene3D" id="3.30.530.20">
    <property type="match status" value="1"/>
</dbReference>